<dbReference type="RefSeq" id="WP_236065282.1">
    <property type="nucleotide sequence ID" value="NZ_BNJK01000002.1"/>
</dbReference>
<sequence length="66" mass="7052">MKLAVEAGLDTEEARAVLTGETYAKEVRADTQRARQLGIGGVPFFAIDETYGISGAQPSEVLLVLK</sequence>
<dbReference type="PANTHER" id="PTHR13887:SF41">
    <property type="entry name" value="THIOREDOXIN SUPERFAMILY PROTEIN"/>
    <property type="match status" value="1"/>
</dbReference>
<comment type="caution">
    <text evidence="2">The sequence shown here is derived from an EMBL/GenBank/DDBJ whole genome shotgun (WGS) entry which is preliminary data.</text>
</comment>
<dbReference type="SUPFAM" id="SSF52833">
    <property type="entry name" value="Thioredoxin-like"/>
    <property type="match status" value="1"/>
</dbReference>
<evidence type="ECO:0000259" key="1">
    <source>
        <dbReference type="Pfam" id="PF01323"/>
    </source>
</evidence>
<dbReference type="AlphaFoldDB" id="A0A8J3NAF9"/>
<protein>
    <recommendedName>
        <fullName evidence="1">DSBA-like thioredoxin domain-containing protein</fullName>
    </recommendedName>
</protein>
<organism evidence="2 3">
    <name type="scientific">Reticulibacter mediterranei</name>
    <dbReference type="NCBI Taxonomy" id="2778369"/>
    <lineage>
        <taxon>Bacteria</taxon>
        <taxon>Bacillati</taxon>
        <taxon>Chloroflexota</taxon>
        <taxon>Ktedonobacteria</taxon>
        <taxon>Ktedonobacterales</taxon>
        <taxon>Reticulibacteraceae</taxon>
        <taxon>Reticulibacter</taxon>
    </lineage>
</organism>
<reference evidence="2" key="1">
    <citation type="submission" date="2020-10" db="EMBL/GenBank/DDBJ databases">
        <title>Taxonomic study of unclassified bacteria belonging to the class Ktedonobacteria.</title>
        <authorList>
            <person name="Yabe S."/>
            <person name="Wang C.M."/>
            <person name="Zheng Y."/>
            <person name="Sakai Y."/>
            <person name="Cavaletti L."/>
            <person name="Monciardini P."/>
            <person name="Donadio S."/>
        </authorList>
    </citation>
    <scope>NUCLEOTIDE SEQUENCE</scope>
    <source>
        <strain evidence="2">ID150040</strain>
    </source>
</reference>
<dbReference type="Gene3D" id="3.40.30.10">
    <property type="entry name" value="Glutaredoxin"/>
    <property type="match status" value="1"/>
</dbReference>
<name>A0A8J3NAF9_9CHLR</name>
<keyword evidence="3" id="KW-1185">Reference proteome</keyword>
<dbReference type="InterPro" id="IPR001853">
    <property type="entry name" value="DSBA-like_thioredoxin_dom"/>
</dbReference>
<dbReference type="Proteomes" id="UP000597444">
    <property type="component" value="Unassembled WGS sequence"/>
</dbReference>
<dbReference type="Pfam" id="PF01323">
    <property type="entry name" value="DSBA"/>
    <property type="match status" value="1"/>
</dbReference>
<evidence type="ECO:0000313" key="2">
    <source>
        <dbReference type="EMBL" id="GHP00338.1"/>
    </source>
</evidence>
<proteinExistence type="predicted"/>
<gene>
    <name evidence="2" type="ORF">KSF_103850</name>
</gene>
<accession>A0A8J3NAF9</accession>
<dbReference type="GO" id="GO:0016491">
    <property type="term" value="F:oxidoreductase activity"/>
    <property type="evidence" value="ECO:0007669"/>
    <property type="project" value="InterPro"/>
</dbReference>
<feature type="domain" description="DSBA-like thioredoxin" evidence="1">
    <location>
        <begin position="2"/>
        <end position="62"/>
    </location>
</feature>
<dbReference type="EMBL" id="BNJK01000002">
    <property type="protein sequence ID" value="GHP00338.1"/>
    <property type="molecule type" value="Genomic_DNA"/>
</dbReference>
<dbReference type="PANTHER" id="PTHR13887">
    <property type="entry name" value="GLUTATHIONE S-TRANSFERASE KAPPA"/>
    <property type="match status" value="1"/>
</dbReference>
<dbReference type="InterPro" id="IPR036249">
    <property type="entry name" value="Thioredoxin-like_sf"/>
</dbReference>
<evidence type="ECO:0000313" key="3">
    <source>
        <dbReference type="Proteomes" id="UP000597444"/>
    </source>
</evidence>